<dbReference type="PROSITE" id="PS50977">
    <property type="entry name" value="HTH_TETR_2"/>
    <property type="match status" value="1"/>
</dbReference>
<dbReference type="PANTHER" id="PTHR30055">
    <property type="entry name" value="HTH-TYPE TRANSCRIPTIONAL REGULATOR RUTR"/>
    <property type="match status" value="1"/>
</dbReference>
<keyword evidence="2 4" id="KW-0238">DNA-binding</keyword>
<reference evidence="7" key="1">
    <citation type="submission" date="2011-12" db="EMBL/GenBank/DDBJ databases">
        <title>Complete genome sequence of Streptomyces cattleya strain DSM 46488.</title>
        <authorList>
            <person name="Ou H.-Y."/>
            <person name="Li P."/>
            <person name="Zhao C."/>
            <person name="O'Hagan D."/>
            <person name="Deng Z."/>
        </authorList>
    </citation>
    <scope>NUCLEOTIDE SEQUENCE [LARGE SCALE GENOMIC DNA]</scope>
    <source>
        <strain evidence="7">ATCC 35852 / DSM 46488 / JCM 4925 / NBRC 14057 / NRRL 8057</strain>
    </source>
</reference>
<dbReference type="PROSITE" id="PS01081">
    <property type="entry name" value="HTH_TETR_1"/>
    <property type="match status" value="1"/>
</dbReference>
<evidence type="ECO:0000256" key="1">
    <source>
        <dbReference type="ARBA" id="ARBA00023015"/>
    </source>
</evidence>
<organism evidence="6 7">
    <name type="scientific">Streptantibioticus cattleyicolor (strain ATCC 35852 / DSM 46488 / JCM 4925 / NBRC 14057 / NRRL 8057)</name>
    <name type="common">Streptomyces cattleya</name>
    <dbReference type="NCBI Taxonomy" id="1003195"/>
    <lineage>
        <taxon>Bacteria</taxon>
        <taxon>Bacillati</taxon>
        <taxon>Actinomycetota</taxon>
        <taxon>Actinomycetes</taxon>
        <taxon>Kitasatosporales</taxon>
        <taxon>Streptomycetaceae</taxon>
        <taxon>Streptantibioticus</taxon>
    </lineage>
</organism>
<accession>F8JS82</accession>
<dbReference type="OrthoDB" id="3237195at2"/>
<dbReference type="HOGENOM" id="CLU_069356_8_0_11"/>
<sequence length="201" mass="21723">MIVEAAGEVFDEVGYTAASTTEILARSGVTRGALYFHFPSKEAIADAVVAYQTDILVPRPGKVRLQAVIDLTMEYAERLRHDPVLRGAVRLSVEQAAYRKPDSTPYEGLREVVLGLLREARGAGELLPGVDEEEIARLLVGAFTGIQLLSQAATNRADLLPRISVLWRYLLPALAVPGLLTHLDTSPRVRPGATVAEPQGG</sequence>
<dbReference type="eggNOG" id="COG1309">
    <property type="taxonomic scope" value="Bacteria"/>
</dbReference>
<dbReference type="InterPro" id="IPR050109">
    <property type="entry name" value="HTH-type_TetR-like_transc_reg"/>
</dbReference>
<dbReference type="Pfam" id="PF21935">
    <property type="entry name" value="TetR_C_45"/>
    <property type="match status" value="1"/>
</dbReference>
<dbReference type="NCBIfam" id="NF041196">
    <property type="entry name" value="ScbR_bind_reg"/>
    <property type="match status" value="1"/>
</dbReference>
<evidence type="ECO:0000313" key="7">
    <source>
        <dbReference type="Proteomes" id="UP000007842"/>
    </source>
</evidence>
<protein>
    <submittedName>
        <fullName evidence="6">FarA</fullName>
    </submittedName>
</protein>
<dbReference type="STRING" id="1003195.SCATT_18220"/>
<dbReference type="InterPro" id="IPR009057">
    <property type="entry name" value="Homeodomain-like_sf"/>
</dbReference>
<dbReference type="InterPro" id="IPR001647">
    <property type="entry name" value="HTH_TetR"/>
</dbReference>
<dbReference type="Gene3D" id="1.10.357.10">
    <property type="entry name" value="Tetracycline Repressor, domain 2"/>
    <property type="match status" value="1"/>
</dbReference>
<name>F8JS82_STREN</name>
<dbReference type="KEGG" id="scy:SCATT_18220"/>
<dbReference type="InterPro" id="IPR054126">
    <property type="entry name" value="CprB_TetR_C"/>
</dbReference>
<dbReference type="Proteomes" id="UP000007842">
    <property type="component" value="Chromosome"/>
</dbReference>
<dbReference type="EMBL" id="CP003219">
    <property type="protein sequence ID" value="AEW94193.1"/>
    <property type="molecule type" value="Genomic_DNA"/>
</dbReference>
<evidence type="ECO:0000256" key="4">
    <source>
        <dbReference type="PROSITE-ProRule" id="PRU00335"/>
    </source>
</evidence>
<proteinExistence type="predicted"/>
<dbReference type="InterPro" id="IPR047923">
    <property type="entry name" value="ArpA-like"/>
</dbReference>
<feature type="domain" description="HTH tetR-type" evidence="5">
    <location>
        <begin position="1"/>
        <end position="56"/>
    </location>
</feature>
<dbReference type="PATRIC" id="fig|1003195.11.peg.3366"/>
<dbReference type="SUPFAM" id="SSF46689">
    <property type="entry name" value="Homeodomain-like"/>
    <property type="match status" value="1"/>
</dbReference>
<evidence type="ECO:0000313" key="6">
    <source>
        <dbReference type="EMBL" id="AEW94193.1"/>
    </source>
</evidence>
<evidence type="ECO:0000259" key="5">
    <source>
        <dbReference type="PROSITE" id="PS50977"/>
    </source>
</evidence>
<accession>G8WRQ9</accession>
<dbReference type="Pfam" id="PF00440">
    <property type="entry name" value="TetR_N"/>
    <property type="match status" value="1"/>
</dbReference>
<evidence type="ECO:0000256" key="2">
    <source>
        <dbReference type="ARBA" id="ARBA00023125"/>
    </source>
</evidence>
<dbReference type="PRINTS" id="PR00455">
    <property type="entry name" value="HTHTETR"/>
</dbReference>
<feature type="DNA-binding region" description="H-T-H motif" evidence="4">
    <location>
        <begin position="19"/>
        <end position="38"/>
    </location>
</feature>
<keyword evidence="1" id="KW-0805">Transcription regulation</keyword>
<dbReference type="InterPro" id="IPR023772">
    <property type="entry name" value="DNA-bd_HTH_TetR-type_CS"/>
</dbReference>
<keyword evidence="7" id="KW-1185">Reference proteome</keyword>
<dbReference type="GO" id="GO:0000976">
    <property type="term" value="F:transcription cis-regulatory region binding"/>
    <property type="evidence" value="ECO:0007669"/>
    <property type="project" value="TreeGrafter"/>
</dbReference>
<dbReference type="PANTHER" id="PTHR30055:SF234">
    <property type="entry name" value="HTH-TYPE TRANSCRIPTIONAL REGULATOR BETI"/>
    <property type="match status" value="1"/>
</dbReference>
<evidence type="ECO:0000256" key="3">
    <source>
        <dbReference type="ARBA" id="ARBA00023163"/>
    </source>
</evidence>
<dbReference type="KEGG" id="sct:SCAT_1827"/>
<gene>
    <name evidence="6" type="ordered locus">SCATT_18220</name>
</gene>
<dbReference type="SUPFAM" id="SSF48498">
    <property type="entry name" value="Tetracyclin repressor-like, C-terminal domain"/>
    <property type="match status" value="1"/>
</dbReference>
<dbReference type="AlphaFoldDB" id="F8JS82"/>
<keyword evidence="3" id="KW-0804">Transcription</keyword>
<dbReference type="InterPro" id="IPR036271">
    <property type="entry name" value="Tet_transcr_reg_TetR-rel_C_sf"/>
</dbReference>
<dbReference type="GO" id="GO:0003700">
    <property type="term" value="F:DNA-binding transcription factor activity"/>
    <property type="evidence" value="ECO:0007669"/>
    <property type="project" value="TreeGrafter"/>
</dbReference>